<feature type="region of interest" description="Disordered" evidence="3">
    <location>
        <begin position="1"/>
        <end position="222"/>
    </location>
</feature>
<dbReference type="PANTHER" id="PTHR16161">
    <property type="entry name" value="TRANSCRIPTIONAL PROTEIN SWT1"/>
    <property type="match status" value="1"/>
</dbReference>
<reference evidence="5" key="2">
    <citation type="submission" date="2016-06" db="EMBL/GenBank/DDBJ databases">
        <title>The genome of a short-lived fish provides insights into sex chromosome evolution and the genetic control of aging.</title>
        <authorList>
            <person name="Reichwald K."/>
            <person name="Felder M."/>
            <person name="Petzold A."/>
            <person name="Koch P."/>
            <person name="Groth M."/>
            <person name="Platzer M."/>
        </authorList>
    </citation>
    <scope>NUCLEOTIDE SEQUENCE</scope>
    <source>
        <tissue evidence="5">Brain</tissue>
    </source>
</reference>
<evidence type="ECO:0000259" key="4">
    <source>
        <dbReference type="SMART" id="SM00670"/>
    </source>
</evidence>
<dbReference type="Pfam" id="PF13638">
    <property type="entry name" value="PIN_4"/>
    <property type="match status" value="1"/>
</dbReference>
<name>A0A1A8CEF0_NOTKA</name>
<protein>
    <recommendedName>
        <fullName evidence="2">Transcriptional protein SWT1</fullName>
    </recommendedName>
</protein>
<sequence length="808" mass="90379">MPKKPRKRKENDDKDLRKEDNRRKSLKRKGEIRESPERSTSQQKKSRKDDFPKTHSTTKPDHGRTKTHTEEQKHTKTKRHRSRRDSGQHCGKGYGKEEKQNASGHSKKTSGNTQQEMKHLKSSNSSNAASDSRETKIAKERTDKSSSSAKHPTSGSNSELWKTVTSTCKRESPASQTTTSLPLTGKEKLSQKFLPFKFRIPKKSQTKPGEKSERNRVTSTNQKVENTHFSKKLLDSGLLERKLELKSAQSCTVLDGGQDKVLSPNVQLPPAEDSSDKHGSEQAKVVEEIQNARSENRLDVNATQSYGELTSMVMDSADEGPVNTPYQPPCQQQLILVLDTNILIQHLDYVKKIHSHGLGALGFPVVLIPWVVLQELDYLKKGRNKFNNVANLAIPAISFIYNALKHRDPRLWGQSMQRAAMSSDGLKSENNDDRVLQFCLQSQKDHPECAVILCTNDKNLCIKAVLSGVKALCKNDLEEEVRTSGHLILQGSRPQVLPRTAEVTLGPNHAKVQPCGQMEAVAAINEDTEKQREGNDERMKLELSRCLSELEECLREVLSDVLEVEMKAAFGDIWKDISLIKPPWTTLQGVLRCFDKHWIAVSGLVPWKMNKTLSHLIHFFRSGQSVDSCSTSAILQEAKTFVGAFWKSSKLVPQAITTLEKLYNTLQPRHDVFLEEESVPGDVTVKDDDYFEGKPPVPARVAPQEVCSMFENICSHMLQKSSDLFEGLGFDPHTMQTVTPVGVIRRHSSVVGVSGSLPGGRVVTGLSLYHSWCETAFKPLSHRVLNGCGTESIRLLVRLPFTPTTGHV</sequence>
<dbReference type="SUPFAM" id="SSF88723">
    <property type="entry name" value="PIN domain-like"/>
    <property type="match status" value="1"/>
</dbReference>
<dbReference type="EMBL" id="HADZ01014261">
    <property type="protein sequence ID" value="SBP78202.1"/>
    <property type="molecule type" value="Transcribed_RNA"/>
</dbReference>
<reference evidence="5" key="1">
    <citation type="submission" date="2016-05" db="EMBL/GenBank/DDBJ databases">
        <authorList>
            <person name="Lavstsen T."/>
            <person name="Jespersen J.S."/>
        </authorList>
    </citation>
    <scope>NUCLEOTIDE SEQUENCE</scope>
    <source>
        <tissue evidence="5">Brain</tissue>
    </source>
</reference>
<dbReference type="Gene3D" id="3.40.50.1010">
    <property type="entry name" value="5'-nuclease"/>
    <property type="match status" value="1"/>
</dbReference>
<feature type="compositionally biased region" description="Basic and acidic residues" evidence="3">
    <location>
        <begin position="9"/>
        <end position="37"/>
    </location>
</feature>
<gene>
    <name evidence="5" type="primary">SWT1</name>
</gene>
<dbReference type="InterPro" id="IPR029060">
    <property type="entry name" value="PIN-like_dom_sf"/>
</dbReference>
<dbReference type="PANTHER" id="PTHR16161:SF0">
    <property type="entry name" value="TRANSCRIPTIONAL PROTEIN SWT1"/>
    <property type="match status" value="1"/>
</dbReference>
<dbReference type="AlphaFoldDB" id="A0A1A8CEF0"/>
<feature type="region of interest" description="Disordered" evidence="3">
    <location>
        <begin position="256"/>
        <end position="283"/>
    </location>
</feature>
<feature type="compositionally biased region" description="Basic and acidic residues" evidence="3">
    <location>
        <begin position="47"/>
        <end position="74"/>
    </location>
</feature>
<evidence type="ECO:0000313" key="5">
    <source>
        <dbReference type="EMBL" id="SBP78202.1"/>
    </source>
</evidence>
<dbReference type="InterPro" id="IPR002716">
    <property type="entry name" value="PIN_dom"/>
</dbReference>
<feature type="compositionally biased region" description="Basic and acidic residues" evidence="3">
    <location>
        <begin position="274"/>
        <end position="283"/>
    </location>
</feature>
<evidence type="ECO:0000256" key="2">
    <source>
        <dbReference type="ARBA" id="ARBA00074620"/>
    </source>
</evidence>
<dbReference type="InterPro" id="IPR052626">
    <property type="entry name" value="SWT1_Regulator"/>
</dbReference>
<dbReference type="CDD" id="cd18727">
    <property type="entry name" value="PIN_Swt1-like"/>
    <property type="match status" value="1"/>
</dbReference>
<feature type="domain" description="PIN" evidence="4">
    <location>
        <begin position="334"/>
        <end position="462"/>
    </location>
</feature>
<dbReference type="FunFam" id="3.40.50.1010:FF:000012">
    <property type="entry name" value="SWT1, RNA endoribonuclease homolog"/>
    <property type="match status" value="1"/>
</dbReference>
<dbReference type="SMART" id="SM00670">
    <property type="entry name" value="PINc"/>
    <property type="match status" value="1"/>
</dbReference>
<feature type="compositionally biased region" description="Polar residues" evidence="3">
    <location>
        <begin position="145"/>
        <end position="182"/>
    </location>
</feature>
<feature type="compositionally biased region" description="Basic and acidic residues" evidence="3">
    <location>
        <begin position="131"/>
        <end position="144"/>
    </location>
</feature>
<feature type="compositionally biased region" description="Polar residues" evidence="3">
    <location>
        <begin position="101"/>
        <end position="115"/>
    </location>
</feature>
<organism evidence="5">
    <name type="scientific">Nothobranchius kadleci</name>
    <name type="common">African annual killifish</name>
    <dbReference type="NCBI Taxonomy" id="1051664"/>
    <lineage>
        <taxon>Eukaryota</taxon>
        <taxon>Metazoa</taxon>
        <taxon>Chordata</taxon>
        <taxon>Craniata</taxon>
        <taxon>Vertebrata</taxon>
        <taxon>Euteleostomi</taxon>
        <taxon>Actinopterygii</taxon>
        <taxon>Neopterygii</taxon>
        <taxon>Teleostei</taxon>
        <taxon>Neoteleostei</taxon>
        <taxon>Acanthomorphata</taxon>
        <taxon>Ovalentaria</taxon>
        <taxon>Atherinomorphae</taxon>
        <taxon>Cyprinodontiformes</taxon>
        <taxon>Nothobranchiidae</taxon>
        <taxon>Nothobranchius</taxon>
    </lineage>
</organism>
<accession>A0A1A8CEF0</accession>
<evidence type="ECO:0000256" key="3">
    <source>
        <dbReference type="SAM" id="MobiDB-lite"/>
    </source>
</evidence>
<comment type="similarity">
    <text evidence="1">Belongs to the SWT1 family.</text>
</comment>
<dbReference type="GO" id="GO:0005634">
    <property type="term" value="C:nucleus"/>
    <property type="evidence" value="ECO:0007669"/>
    <property type="project" value="TreeGrafter"/>
</dbReference>
<proteinExistence type="inferred from homology"/>
<evidence type="ECO:0000256" key="1">
    <source>
        <dbReference type="ARBA" id="ARBA00060839"/>
    </source>
</evidence>